<sequence>MPPPDLADRTRRAAQAALEAGRALGLAAEKATVLHDAFSVVAHLEPTPVVARVQVVLPPGMTRQDQAERQQRELDVAAWLDSQGVPVVAPAPQLPRSPVRRGGFGMTFWDLADVAADHEPYSAVPMAQAATLHAALARYPQELAFLTPFNRSLGGLIGALDDAPVLLPSDIRRARGEYAVLRSALADRAAFHSRFPDVSVQTIHGDGPALNVIRTTDGVRFSDFEDVTCGPVEWDLALAGPVEWDLALAGPAAVAEYDDAAREFGLRTTNPEVQRLVDAAATLMMVSCVSLIRQLPLLGEGLMPVVESWRESTPLT</sequence>
<accession>A0ABS6KQF2</accession>
<evidence type="ECO:0000259" key="1">
    <source>
        <dbReference type="Pfam" id="PF01636"/>
    </source>
</evidence>
<reference evidence="2 3" key="1">
    <citation type="journal article" date="2021" name="Sci. Rep.">
        <title>Phenotypic and genomic hallmarks of a novel, potentially pathogenic rapidly growing Mycobacterium species related to the Mycobacterium fortuitum complex.</title>
        <authorList>
            <person name="Gharbi R."/>
            <person name="Khanna V."/>
            <person name="Frigui W."/>
            <person name="Mhenni B."/>
            <person name="Brosch R."/>
            <person name="Mardassi H."/>
        </authorList>
    </citation>
    <scope>NUCLEOTIDE SEQUENCE [LARGE SCALE GENOMIC DNA]</scope>
    <source>
        <strain evidence="2 3">TNTM28</strain>
    </source>
</reference>
<organism evidence="2 3">
    <name type="scientific">[Mycobacterium] fortunisiensis</name>
    <dbReference type="NCBI Taxonomy" id="2600579"/>
    <lineage>
        <taxon>Bacteria</taxon>
        <taxon>Bacillati</taxon>
        <taxon>Actinomycetota</taxon>
        <taxon>Actinomycetes</taxon>
        <taxon>Mycobacteriales</taxon>
        <taxon>Mycobacteriaceae</taxon>
        <taxon>Mycolicibacterium</taxon>
    </lineage>
</organism>
<comment type="caution">
    <text evidence="2">The sequence shown here is derived from an EMBL/GenBank/DDBJ whole genome shotgun (WGS) entry which is preliminary data.</text>
</comment>
<dbReference type="InterPro" id="IPR002575">
    <property type="entry name" value="Aminoglycoside_PTrfase"/>
</dbReference>
<dbReference type="Proteomes" id="UP000812982">
    <property type="component" value="Unassembled WGS sequence"/>
</dbReference>
<dbReference type="Pfam" id="PF01636">
    <property type="entry name" value="APH"/>
    <property type="match status" value="1"/>
</dbReference>
<protein>
    <submittedName>
        <fullName evidence="2">Phosphotransferase</fullName>
    </submittedName>
</protein>
<evidence type="ECO:0000313" key="3">
    <source>
        <dbReference type="Proteomes" id="UP000812982"/>
    </source>
</evidence>
<gene>
    <name evidence="2" type="ORF">FR943_18325</name>
</gene>
<feature type="domain" description="Aminoglycoside phosphotransferase" evidence="1">
    <location>
        <begin position="65"/>
        <end position="262"/>
    </location>
</feature>
<evidence type="ECO:0000313" key="2">
    <source>
        <dbReference type="EMBL" id="MBU9765793.1"/>
    </source>
</evidence>
<keyword evidence="3" id="KW-1185">Reference proteome</keyword>
<proteinExistence type="predicted"/>
<name>A0ABS6KQF2_9MYCO</name>
<dbReference type="EMBL" id="VOMB01000020">
    <property type="protein sequence ID" value="MBU9765793.1"/>
    <property type="molecule type" value="Genomic_DNA"/>
</dbReference>